<accession>A0ABY2ZFX4</accession>
<evidence type="ECO:0000256" key="3">
    <source>
        <dbReference type="ARBA" id="ARBA00022475"/>
    </source>
</evidence>
<protein>
    <submittedName>
        <fullName evidence="8">GlsB/YeaQ/YmgE family stress response membrane protein</fullName>
    </submittedName>
</protein>
<evidence type="ECO:0000256" key="2">
    <source>
        <dbReference type="ARBA" id="ARBA00011006"/>
    </source>
</evidence>
<evidence type="ECO:0000313" key="8">
    <source>
        <dbReference type="EMBL" id="TPV33544.1"/>
    </source>
</evidence>
<dbReference type="PANTHER" id="PTHR33884:SF4">
    <property type="entry name" value="UPF0410 PROTEIN YEAQ"/>
    <property type="match status" value="1"/>
</dbReference>
<dbReference type="Proteomes" id="UP000316142">
    <property type="component" value="Unassembled WGS sequence"/>
</dbReference>
<keyword evidence="4 7" id="KW-0812">Transmembrane</keyword>
<keyword evidence="6 7" id="KW-0472">Membrane</keyword>
<gene>
    <name evidence="8" type="ORF">FJW00_01330</name>
</gene>
<comment type="similarity">
    <text evidence="2">Belongs to the UPF0410 family.</text>
</comment>
<sequence length="86" mass="9028">MGLLSWVVFGLLAGIIARCIMPGKEHMGIFMTMILGIVGALTGGLVSTFLGFGKVSGFNIFSIAIATAGSVIVLFVIHKIRACRQS</sequence>
<organism evidence="8 9">
    <name type="scientific">Pantoea anthophila</name>
    <dbReference type="NCBI Taxonomy" id="470931"/>
    <lineage>
        <taxon>Bacteria</taxon>
        <taxon>Pseudomonadati</taxon>
        <taxon>Pseudomonadota</taxon>
        <taxon>Gammaproteobacteria</taxon>
        <taxon>Enterobacterales</taxon>
        <taxon>Erwiniaceae</taxon>
        <taxon>Pantoea</taxon>
    </lineage>
</organism>
<evidence type="ECO:0000256" key="6">
    <source>
        <dbReference type="ARBA" id="ARBA00023136"/>
    </source>
</evidence>
<comment type="subcellular location">
    <subcellularLocation>
        <location evidence="1">Cell membrane</location>
        <topology evidence="1">Multi-pass membrane protein</topology>
    </subcellularLocation>
</comment>
<keyword evidence="9" id="KW-1185">Reference proteome</keyword>
<comment type="caution">
    <text evidence="8">The sequence shown here is derived from an EMBL/GenBank/DDBJ whole genome shotgun (WGS) entry which is preliminary data.</text>
</comment>
<proteinExistence type="inferred from homology"/>
<dbReference type="Pfam" id="PF04226">
    <property type="entry name" value="Transgly_assoc"/>
    <property type="match status" value="1"/>
</dbReference>
<feature type="transmembrane region" description="Helical" evidence="7">
    <location>
        <begin position="6"/>
        <end position="21"/>
    </location>
</feature>
<feature type="transmembrane region" description="Helical" evidence="7">
    <location>
        <begin position="58"/>
        <end position="77"/>
    </location>
</feature>
<evidence type="ECO:0000313" key="9">
    <source>
        <dbReference type="Proteomes" id="UP000316142"/>
    </source>
</evidence>
<evidence type="ECO:0000256" key="7">
    <source>
        <dbReference type="SAM" id="Phobius"/>
    </source>
</evidence>
<feature type="transmembrane region" description="Helical" evidence="7">
    <location>
        <begin position="28"/>
        <end position="52"/>
    </location>
</feature>
<dbReference type="EMBL" id="VHIZ01000011">
    <property type="protein sequence ID" value="TPV33544.1"/>
    <property type="molecule type" value="Genomic_DNA"/>
</dbReference>
<reference evidence="8 9" key="1">
    <citation type="submission" date="2019-06" db="EMBL/GenBank/DDBJ databases">
        <title>Taxogenomics and systematics of the genus Pantoea.</title>
        <authorList>
            <person name="Tambong J.T."/>
        </authorList>
    </citation>
    <scope>NUCLEOTIDE SEQUENCE [LARGE SCALE GENOMIC DNA]</scope>
    <source>
        <strain evidence="8 9">LMG 2558</strain>
    </source>
</reference>
<dbReference type="InterPro" id="IPR007341">
    <property type="entry name" value="Transgly_assoc"/>
</dbReference>
<keyword evidence="5 7" id="KW-1133">Transmembrane helix</keyword>
<dbReference type="RefSeq" id="WP_046102093.1">
    <property type="nucleotide sequence ID" value="NZ_CP122311.1"/>
</dbReference>
<evidence type="ECO:0000256" key="4">
    <source>
        <dbReference type="ARBA" id="ARBA00022692"/>
    </source>
</evidence>
<keyword evidence="3" id="KW-1003">Cell membrane</keyword>
<evidence type="ECO:0000256" key="5">
    <source>
        <dbReference type="ARBA" id="ARBA00022989"/>
    </source>
</evidence>
<evidence type="ECO:0000256" key="1">
    <source>
        <dbReference type="ARBA" id="ARBA00004651"/>
    </source>
</evidence>
<dbReference type="PANTHER" id="PTHR33884">
    <property type="entry name" value="UPF0410 PROTEIN YMGE"/>
    <property type="match status" value="1"/>
</dbReference>
<name>A0ABY2ZFX4_9GAMM</name>